<dbReference type="InterPro" id="IPR058639">
    <property type="entry name" value="BSH_YknX-like"/>
</dbReference>
<feature type="domain" description="CusB-like beta-barrel" evidence="3">
    <location>
        <begin position="234"/>
        <end position="303"/>
    </location>
</feature>
<proteinExistence type="inferred from homology"/>
<dbReference type="RefSeq" id="WP_166151376.1">
    <property type="nucleotide sequence ID" value="NZ_JAANYN010000016.1"/>
</dbReference>
<dbReference type="NCBIfam" id="TIGR01730">
    <property type="entry name" value="RND_mfp"/>
    <property type="match status" value="1"/>
</dbReference>
<sequence>MFKISQITIFSLLVIFISCSTSTEKITPNRQNISLSVYASGKVVSKNQYEVQPNGSGYIQKIFVSEGDIVNKGDILFSLSNEATELNQDMARLSKSFAEKENNVARLKDLEVKIKLAQEKMTHDSLLWERQKKLHDKGIGTNLDLEQRLLQYSQSKTELKALHLNQETLIREIEFNAKNAQKNFEIASSLANDLEIKSKIDGKVYSLLKETGELVNQQSKLAVLGNGEEFILELLVDEYDIAQIKTGQEIKINLDSYRGEVFDATVTKIHPIMDDKTKSFVVEAEFTKSPPQLYPNLTLEANIILQTKENALLIPSSYLIQDQYVISIEGDTIGVKTGIKNYQNTEILSGIEETTELIKP</sequence>
<dbReference type="Gene3D" id="2.40.420.20">
    <property type="match status" value="1"/>
</dbReference>
<dbReference type="PROSITE" id="PS51257">
    <property type="entry name" value="PROKAR_LIPOPROTEIN"/>
    <property type="match status" value="1"/>
</dbReference>
<dbReference type="Pfam" id="PF25984">
    <property type="entry name" value="BSH_YknX"/>
    <property type="match status" value="1"/>
</dbReference>
<gene>
    <name evidence="5" type="ORF">G9Q97_23170</name>
</gene>
<evidence type="ECO:0000259" key="4">
    <source>
        <dbReference type="Pfam" id="PF25984"/>
    </source>
</evidence>
<keyword evidence="2" id="KW-0175">Coiled coil</keyword>
<keyword evidence="6" id="KW-1185">Reference proteome</keyword>
<dbReference type="Proteomes" id="UP000649799">
    <property type="component" value="Unassembled WGS sequence"/>
</dbReference>
<dbReference type="InterPro" id="IPR058792">
    <property type="entry name" value="Beta-barrel_RND_2"/>
</dbReference>
<evidence type="ECO:0000313" key="6">
    <source>
        <dbReference type="Proteomes" id="UP000649799"/>
    </source>
</evidence>
<comment type="caution">
    <text evidence="5">The sequence shown here is derived from an EMBL/GenBank/DDBJ whole genome shotgun (WGS) entry which is preliminary data.</text>
</comment>
<evidence type="ECO:0000256" key="2">
    <source>
        <dbReference type="SAM" id="Coils"/>
    </source>
</evidence>
<protein>
    <submittedName>
        <fullName evidence="5">Efflux RND transporter periplasmic adaptor subunit</fullName>
    </submittedName>
</protein>
<reference evidence="5 6" key="1">
    <citation type="submission" date="2020-03" db="EMBL/GenBank/DDBJ databases">
        <title>Cyclobacterium plantarum sp. nov., a marine bacterium isolated from a coastal-marine wetland.</title>
        <authorList>
            <person name="Sanchez-Porro C."/>
            <person name="Ventosa A."/>
            <person name="Amoozegar M."/>
        </authorList>
    </citation>
    <scope>NUCLEOTIDE SEQUENCE [LARGE SCALE GENOMIC DNA]</scope>
    <source>
        <strain evidence="5 6">GBPx2</strain>
    </source>
</reference>
<dbReference type="Pfam" id="PF25954">
    <property type="entry name" value="Beta-barrel_RND_2"/>
    <property type="match status" value="1"/>
</dbReference>
<feature type="coiled-coil region" evidence="2">
    <location>
        <begin position="76"/>
        <end position="120"/>
    </location>
</feature>
<organism evidence="5 6">
    <name type="scientific">Cyclobacterium plantarum</name>
    <dbReference type="NCBI Taxonomy" id="2716263"/>
    <lineage>
        <taxon>Bacteria</taxon>
        <taxon>Pseudomonadati</taxon>
        <taxon>Bacteroidota</taxon>
        <taxon>Cytophagia</taxon>
        <taxon>Cytophagales</taxon>
        <taxon>Cyclobacteriaceae</taxon>
        <taxon>Cyclobacterium</taxon>
    </lineage>
</organism>
<feature type="domain" description="YknX-like barrel-sandwich hybrid" evidence="4">
    <location>
        <begin position="56"/>
        <end position="218"/>
    </location>
</feature>
<accession>A0ABX0HHD0</accession>
<dbReference type="EMBL" id="JAANYN010000016">
    <property type="protein sequence ID" value="NHE59718.1"/>
    <property type="molecule type" value="Genomic_DNA"/>
</dbReference>
<evidence type="ECO:0000256" key="1">
    <source>
        <dbReference type="ARBA" id="ARBA00009477"/>
    </source>
</evidence>
<dbReference type="PANTHER" id="PTHR30469:SF15">
    <property type="entry name" value="HLYD FAMILY OF SECRETION PROTEINS"/>
    <property type="match status" value="1"/>
</dbReference>
<dbReference type="PANTHER" id="PTHR30469">
    <property type="entry name" value="MULTIDRUG RESISTANCE PROTEIN MDTA"/>
    <property type="match status" value="1"/>
</dbReference>
<dbReference type="Gene3D" id="1.10.287.470">
    <property type="entry name" value="Helix hairpin bin"/>
    <property type="match status" value="1"/>
</dbReference>
<dbReference type="Gene3D" id="2.40.50.100">
    <property type="match status" value="1"/>
</dbReference>
<evidence type="ECO:0000313" key="5">
    <source>
        <dbReference type="EMBL" id="NHE59718.1"/>
    </source>
</evidence>
<dbReference type="SUPFAM" id="SSF111369">
    <property type="entry name" value="HlyD-like secretion proteins"/>
    <property type="match status" value="1"/>
</dbReference>
<dbReference type="Gene3D" id="2.40.30.170">
    <property type="match status" value="1"/>
</dbReference>
<comment type="similarity">
    <text evidence="1">Belongs to the membrane fusion protein (MFP) (TC 8.A.1) family.</text>
</comment>
<evidence type="ECO:0000259" key="3">
    <source>
        <dbReference type="Pfam" id="PF25954"/>
    </source>
</evidence>
<name>A0ABX0HHD0_9BACT</name>
<dbReference type="InterPro" id="IPR006143">
    <property type="entry name" value="RND_pump_MFP"/>
</dbReference>